<comment type="caution">
    <text evidence="18">The sequence shown here is derived from an EMBL/GenBank/DDBJ whole genome shotgun (WGS) entry which is preliminary data.</text>
</comment>
<evidence type="ECO:0000256" key="8">
    <source>
        <dbReference type="ARBA" id="ARBA00022801"/>
    </source>
</evidence>
<dbReference type="InterPro" id="IPR001967">
    <property type="entry name" value="Peptidase_S11_N"/>
</dbReference>
<evidence type="ECO:0000256" key="7">
    <source>
        <dbReference type="ARBA" id="ARBA00022729"/>
    </source>
</evidence>
<evidence type="ECO:0000256" key="13">
    <source>
        <dbReference type="PIRSR" id="PIRSR618044-1"/>
    </source>
</evidence>
<accession>A0A4R2S136</accession>
<keyword evidence="8" id="KW-0378">Hydrolase</keyword>
<evidence type="ECO:0000256" key="6">
    <source>
        <dbReference type="ARBA" id="ARBA00022670"/>
    </source>
</evidence>
<dbReference type="InterPro" id="IPR037167">
    <property type="entry name" value="Peptidase_S11_C_sf"/>
</dbReference>
<evidence type="ECO:0000313" key="18">
    <source>
        <dbReference type="EMBL" id="TCP69889.1"/>
    </source>
</evidence>
<name>A0A4R2S136_9BACL</name>
<evidence type="ECO:0000259" key="16">
    <source>
        <dbReference type="Pfam" id="PF00768"/>
    </source>
</evidence>
<feature type="domain" description="Peptidase S11 D-alanyl-D-alanine carboxypeptidase A N-terminal" evidence="16">
    <location>
        <begin position="55"/>
        <end position="274"/>
    </location>
</feature>
<protein>
    <recommendedName>
        <fullName evidence="4">serine-type D-Ala-D-Ala carboxypeptidase</fullName>
        <ecNumber evidence="4">3.4.16.4</ecNumber>
    </recommendedName>
</protein>
<dbReference type="InterPro" id="IPR012907">
    <property type="entry name" value="Peptidase_S11_C"/>
</dbReference>
<proteinExistence type="inferred from homology"/>
<evidence type="ECO:0000256" key="9">
    <source>
        <dbReference type="ARBA" id="ARBA00022960"/>
    </source>
</evidence>
<dbReference type="AlphaFoldDB" id="A0A4R2S136"/>
<keyword evidence="10" id="KW-0573">Peptidoglycan synthesis</keyword>
<dbReference type="GO" id="GO:0009002">
    <property type="term" value="F:serine-type D-Ala-D-Ala carboxypeptidase activity"/>
    <property type="evidence" value="ECO:0007669"/>
    <property type="project" value="UniProtKB-EC"/>
</dbReference>
<keyword evidence="5 18" id="KW-0121">Carboxypeptidase</keyword>
<dbReference type="Pfam" id="PF00768">
    <property type="entry name" value="Peptidase_S11"/>
    <property type="match status" value="1"/>
</dbReference>
<feature type="binding site" evidence="14">
    <location>
        <position position="245"/>
    </location>
    <ligand>
        <name>substrate</name>
    </ligand>
</feature>
<dbReference type="Gene3D" id="2.60.410.10">
    <property type="entry name" value="D-Ala-D-Ala carboxypeptidase, C-terminal domain"/>
    <property type="match status" value="1"/>
</dbReference>
<evidence type="ECO:0000256" key="11">
    <source>
        <dbReference type="ARBA" id="ARBA00023316"/>
    </source>
</evidence>
<comment type="similarity">
    <text evidence="3 15">Belongs to the peptidase S11 family.</text>
</comment>
<dbReference type="EMBL" id="SLXV01000005">
    <property type="protein sequence ID" value="TCP69889.1"/>
    <property type="molecule type" value="Genomic_DNA"/>
</dbReference>
<evidence type="ECO:0000259" key="17">
    <source>
        <dbReference type="Pfam" id="PF07943"/>
    </source>
</evidence>
<dbReference type="InterPro" id="IPR018044">
    <property type="entry name" value="Peptidase_S11"/>
</dbReference>
<evidence type="ECO:0000256" key="2">
    <source>
        <dbReference type="ARBA" id="ARBA00004752"/>
    </source>
</evidence>
<gene>
    <name evidence="18" type="ORF">EDD57_10573</name>
</gene>
<evidence type="ECO:0000256" key="3">
    <source>
        <dbReference type="ARBA" id="ARBA00007164"/>
    </source>
</evidence>
<keyword evidence="7" id="KW-0732">Signal</keyword>
<dbReference type="GO" id="GO:0008360">
    <property type="term" value="P:regulation of cell shape"/>
    <property type="evidence" value="ECO:0007669"/>
    <property type="project" value="UniProtKB-KW"/>
</dbReference>
<feature type="active site" description="Acyl-ester intermediate" evidence="13">
    <location>
        <position position="83"/>
    </location>
</feature>
<feature type="domain" description="Peptidase S11 D-Ala-D-Ala carboxypeptidase A C-terminal" evidence="17">
    <location>
        <begin position="292"/>
        <end position="377"/>
    </location>
</feature>
<dbReference type="InterPro" id="IPR015956">
    <property type="entry name" value="Peniciliin-bd_prot_C_sf"/>
</dbReference>
<keyword evidence="11" id="KW-0961">Cell wall biogenesis/degradation</keyword>
<dbReference type="PANTHER" id="PTHR21581">
    <property type="entry name" value="D-ALANYL-D-ALANINE CARBOXYPEPTIDASE"/>
    <property type="match status" value="1"/>
</dbReference>
<dbReference type="Gene3D" id="3.40.710.10">
    <property type="entry name" value="DD-peptidase/beta-lactamase superfamily"/>
    <property type="match status" value="1"/>
</dbReference>
<evidence type="ECO:0000256" key="12">
    <source>
        <dbReference type="ARBA" id="ARBA00034000"/>
    </source>
</evidence>
<dbReference type="Pfam" id="PF07943">
    <property type="entry name" value="PBP5_C"/>
    <property type="match status" value="1"/>
</dbReference>
<dbReference type="UniPathway" id="UPA00219"/>
<dbReference type="Proteomes" id="UP000294746">
    <property type="component" value="Unassembled WGS sequence"/>
</dbReference>
<dbReference type="PANTHER" id="PTHR21581:SF33">
    <property type="entry name" value="D-ALANYL-D-ALANINE CARBOXYPEPTIDASE DACB"/>
    <property type="match status" value="1"/>
</dbReference>
<comment type="catalytic activity">
    <reaction evidence="12">
        <text>Preferential cleavage: (Ac)2-L-Lys-D-Ala-|-D-Ala. Also transpeptidation of peptidyl-alanyl moieties that are N-acyl substituents of D-alanine.</text>
        <dbReference type="EC" id="3.4.16.4"/>
    </reaction>
</comment>
<sequence>MVQTPMVDEVDAVKKWRVIIGICIICLVCTLFPSRIYSQENQNQAQQVSAKIGDSAAASILLDQTSGRVLYAKKENDEMKIASLTKIMTALLAIEKGDLQDLVTIQPSAVGVEGSSIYLKAGEKVPLEALVYGLMLRSGNDAATAIAQHVGGSLEGFVFLMNEKAQELGLEHTHFTNPHGLDEEKHYSSAKDLALLTQYALRNPTFQQIVKTELKTVEWPGEEWKRTLLNKNKLLKLYPFADGVKTGYTKQAKRTLVTSATKDGQQLIAVTLNDGDDWKDHMNLFDYGFQNFQLKDVVAKDQKITSTEIVNKEKKRLILVSGKPLSYPLQNTETSQVKIEPTVSYPLEKVEKNGVLVGTGKVYFGQELVGTVPLYSKFTQDPSVLNSWKEVLAFMCGRMGQGD</sequence>
<dbReference type="GO" id="GO:0009252">
    <property type="term" value="P:peptidoglycan biosynthetic process"/>
    <property type="evidence" value="ECO:0007669"/>
    <property type="project" value="UniProtKB-UniPathway"/>
</dbReference>
<evidence type="ECO:0000256" key="14">
    <source>
        <dbReference type="PIRSR" id="PIRSR618044-2"/>
    </source>
</evidence>
<reference evidence="18 19" key="1">
    <citation type="submission" date="2019-03" db="EMBL/GenBank/DDBJ databases">
        <title>Genomic Encyclopedia of Type Strains, Phase IV (KMG-IV): sequencing the most valuable type-strain genomes for metagenomic binning, comparative biology and taxonomic classification.</title>
        <authorList>
            <person name="Goeker M."/>
        </authorList>
    </citation>
    <scope>NUCLEOTIDE SEQUENCE [LARGE SCALE GENOMIC DNA]</scope>
    <source>
        <strain evidence="18 19">DSM 46831</strain>
    </source>
</reference>
<dbReference type="SUPFAM" id="SSF69189">
    <property type="entry name" value="Penicillin-binding protein associated domain"/>
    <property type="match status" value="1"/>
</dbReference>
<evidence type="ECO:0000256" key="4">
    <source>
        <dbReference type="ARBA" id="ARBA00012448"/>
    </source>
</evidence>
<evidence type="ECO:0000313" key="19">
    <source>
        <dbReference type="Proteomes" id="UP000294746"/>
    </source>
</evidence>
<comment type="function">
    <text evidence="1">Removes C-terminal D-alanyl residues from sugar-peptide cell wall precursors.</text>
</comment>
<keyword evidence="9" id="KW-0133">Cell shape</keyword>
<organism evidence="18 19">
    <name type="scientific">Baia soyae</name>
    <dbReference type="NCBI Taxonomy" id="1544746"/>
    <lineage>
        <taxon>Bacteria</taxon>
        <taxon>Bacillati</taxon>
        <taxon>Bacillota</taxon>
        <taxon>Bacilli</taxon>
        <taxon>Bacillales</taxon>
        <taxon>Thermoactinomycetaceae</taxon>
        <taxon>Baia</taxon>
    </lineage>
</organism>
<dbReference type="SUPFAM" id="SSF56601">
    <property type="entry name" value="beta-lactamase/transpeptidase-like"/>
    <property type="match status" value="1"/>
</dbReference>
<evidence type="ECO:0000256" key="15">
    <source>
        <dbReference type="RuleBase" id="RU004016"/>
    </source>
</evidence>
<keyword evidence="19" id="KW-1185">Reference proteome</keyword>
<dbReference type="PRINTS" id="PR00725">
    <property type="entry name" value="DADACBPTASE1"/>
</dbReference>
<keyword evidence="6" id="KW-0645">Protease</keyword>
<dbReference type="InterPro" id="IPR012338">
    <property type="entry name" value="Beta-lactam/transpept-like"/>
</dbReference>
<evidence type="ECO:0000256" key="5">
    <source>
        <dbReference type="ARBA" id="ARBA00022645"/>
    </source>
</evidence>
<feature type="active site" evidence="13">
    <location>
        <position position="138"/>
    </location>
</feature>
<evidence type="ECO:0000256" key="1">
    <source>
        <dbReference type="ARBA" id="ARBA00003217"/>
    </source>
</evidence>
<dbReference type="GO" id="GO:0071555">
    <property type="term" value="P:cell wall organization"/>
    <property type="evidence" value="ECO:0007669"/>
    <property type="project" value="UniProtKB-KW"/>
</dbReference>
<evidence type="ECO:0000256" key="10">
    <source>
        <dbReference type="ARBA" id="ARBA00022984"/>
    </source>
</evidence>
<comment type="pathway">
    <text evidence="2">Cell wall biogenesis; peptidoglycan biosynthesis.</text>
</comment>
<dbReference type="EC" id="3.4.16.4" evidence="4"/>
<dbReference type="GO" id="GO:0006508">
    <property type="term" value="P:proteolysis"/>
    <property type="evidence" value="ECO:0007669"/>
    <property type="project" value="UniProtKB-KW"/>
</dbReference>
<feature type="active site" description="Proton acceptor" evidence="13">
    <location>
        <position position="86"/>
    </location>
</feature>